<evidence type="ECO:0000313" key="19">
    <source>
        <dbReference type="EMBL" id="NYB74032.1"/>
    </source>
</evidence>
<keyword evidence="11" id="KW-0961">Cell wall biogenesis/degradation</keyword>
<feature type="active site" evidence="13">
    <location>
        <position position="113"/>
    </location>
</feature>
<gene>
    <name evidence="19" type="ORF">HZF24_07735</name>
</gene>
<evidence type="ECO:0000256" key="12">
    <source>
        <dbReference type="ARBA" id="ARBA00034000"/>
    </source>
</evidence>
<dbReference type="Gene3D" id="3.40.710.10">
    <property type="entry name" value="DD-peptidase/beta-lactamase superfamily"/>
    <property type="match status" value="1"/>
</dbReference>
<dbReference type="Pfam" id="PF00768">
    <property type="entry name" value="Peptidase_S11"/>
    <property type="match status" value="1"/>
</dbReference>
<dbReference type="GO" id="GO:0009002">
    <property type="term" value="F:serine-type D-Ala-D-Ala carboxypeptidase activity"/>
    <property type="evidence" value="ECO:0007669"/>
    <property type="project" value="UniProtKB-EC"/>
</dbReference>
<keyword evidence="16" id="KW-0812">Transmembrane</keyword>
<keyword evidence="6" id="KW-0645">Protease</keyword>
<dbReference type="InterPro" id="IPR015956">
    <property type="entry name" value="Peniciliin-bd_prot_C_sf"/>
</dbReference>
<proteinExistence type="inferred from homology"/>
<accession>A0A974GW27</accession>
<comment type="pathway">
    <text evidence="2">Cell wall biogenesis; peptidoglycan biosynthesis.</text>
</comment>
<feature type="signal peptide" evidence="17">
    <location>
        <begin position="1"/>
        <end position="24"/>
    </location>
</feature>
<keyword evidence="16" id="KW-1133">Transmembrane helix</keyword>
<dbReference type="AlphaFoldDB" id="A0A974GW27"/>
<dbReference type="SUPFAM" id="SSF69189">
    <property type="entry name" value="Penicillin-binding protein associated domain"/>
    <property type="match status" value="1"/>
</dbReference>
<evidence type="ECO:0000256" key="14">
    <source>
        <dbReference type="PIRSR" id="PIRSR618044-2"/>
    </source>
</evidence>
<evidence type="ECO:0000256" key="13">
    <source>
        <dbReference type="PIRSR" id="PIRSR618044-1"/>
    </source>
</evidence>
<evidence type="ECO:0000256" key="16">
    <source>
        <dbReference type="SAM" id="Phobius"/>
    </source>
</evidence>
<evidence type="ECO:0000256" key="9">
    <source>
        <dbReference type="ARBA" id="ARBA00022960"/>
    </source>
</evidence>
<name>A0A974GW27_SEDHY</name>
<evidence type="ECO:0000259" key="18">
    <source>
        <dbReference type="SMART" id="SM00936"/>
    </source>
</evidence>
<organism evidence="19 20">
    <name type="scientific">Sedimentibacter hydroxybenzoicus DSM 7310</name>
    <dbReference type="NCBI Taxonomy" id="1123245"/>
    <lineage>
        <taxon>Bacteria</taxon>
        <taxon>Bacillati</taxon>
        <taxon>Bacillota</taxon>
        <taxon>Tissierellia</taxon>
        <taxon>Sedimentibacter</taxon>
    </lineage>
</organism>
<dbReference type="GO" id="GO:0009252">
    <property type="term" value="P:peptidoglycan biosynthetic process"/>
    <property type="evidence" value="ECO:0007669"/>
    <property type="project" value="UniProtKB-KW"/>
</dbReference>
<evidence type="ECO:0000256" key="7">
    <source>
        <dbReference type="ARBA" id="ARBA00022729"/>
    </source>
</evidence>
<dbReference type="SMART" id="SM00936">
    <property type="entry name" value="PBP5_C"/>
    <property type="match status" value="1"/>
</dbReference>
<evidence type="ECO:0000313" key="20">
    <source>
        <dbReference type="Proteomes" id="UP000611629"/>
    </source>
</evidence>
<feature type="binding site" evidence="14">
    <location>
        <position position="237"/>
    </location>
    <ligand>
        <name>substrate</name>
    </ligand>
</feature>
<feature type="domain" description="Peptidase S11 D-Ala-D-Ala carboxypeptidase A C-terminal" evidence="18">
    <location>
        <begin position="286"/>
        <end position="375"/>
    </location>
</feature>
<dbReference type="InterPro" id="IPR012338">
    <property type="entry name" value="Beta-lactam/transpept-like"/>
</dbReference>
<evidence type="ECO:0000256" key="6">
    <source>
        <dbReference type="ARBA" id="ARBA00022670"/>
    </source>
</evidence>
<dbReference type="InterPro" id="IPR001967">
    <property type="entry name" value="Peptidase_S11_N"/>
</dbReference>
<comment type="similarity">
    <text evidence="3 15">Belongs to the peptidase S11 family.</text>
</comment>
<dbReference type="SUPFAM" id="SSF56601">
    <property type="entry name" value="beta-lactamase/transpeptidase-like"/>
    <property type="match status" value="1"/>
</dbReference>
<evidence type="ECO:0000256" key="4">
    <source>
        <dbReference type="ARBA" id="ARBA00012448"/>
    </source>
</evidence>
<evidence type="ECO:0000256" key="1">
    <source>
        <dbReference type="ARBA" id="ARBA00003217"/>
    </source>
</evidence>
<feature type="transmembrane region" description="Helical" evidence="16">
    <location>
        <begin position="385"/>
        <end position="410"/>
    </location>
</feature>
<keyword evidence="16" id="KW-0472">Membrane</keyword>
<protein>
    <recommendedName>
        <fullName evidence="4">serine-type D-Ala-D-Ala carboxypeptidase</fullName>
        <ecNumber evidence="4">3.4.16.4</ecNumber>
    </recommendedName>
</protein>
<dbReference type="GO" id="GO:0071555">
    <property type="term" value="P:cell wall organization"/>
    <property type="evidence" value="ECO:0007669"/>
    <property type="project" value="UniProtKB-KW"/>
</dbReference>
<reference evidence="19" key="1">
    <citation type="submission" date="2020-07" db="EMBL/GenBank/DDBJ databases">
        <title>Genomic analysis of a strain of Sedimentibacter Hydroxybenzoicus DSM7310.</title>
        <authorList>
            <person name="Ma S."/>
        </authorList>
    </citation>
    <scope>NUCLEOTIDE SEQUENCE</scope>
    <source>
        <strain evidence="19">DSM 7310</strain>
    </source>
</reference>
<feature type="active site" description="Acyl-ester intermediate" evidence="13">
    <location>
        <position position="57"/>
    </location>
</feature>
<dbReference type="PRINTS" id="PR00725">
    <property type="entry name" value="DADACBPTASE1"/>
</dbReference>
<dbReference type="EC" id="3.4.16.4" evidence="4"/>
<sequence>MIKKIICFLLLISVFLLNVSAAYAAPNTICQTSILIDVKTGTILYENKANQKMYPASLTKIMTAILVIEVGNLSDVITIDDDTPHEIEGSHIALEEGEILTLKDLLYALMLPSANDAALALAKHYGGSEEKFVKIMNERAKELGAYNTHFANPHGLHDPNHYTTAADLALIAKYAMENETFREIVSTERYEIPPTNKKSETRYFANLNKLIHNTSYNQIYVNGAYIDPSYEYATGIKTGYTPEAGNTLVASASKDGTDLIAVIMNGVSLEMYQDAHNLFNYGFKEFESTTLIGKNTFVQNIEVKNGDSKEISAITESDFTTLIKKDSKNKIESKVIINDINLPLKENDVVGKIEYKSDGKVIGTVNLITPTSVKSTLTENSRGNIFFTIIKYILMIIAGIVTGLFLLKIYNDIRIKLIRKKRKSRYNG</sequence>
<evidence type="ECO:0000256" key="15">
    <source>
        <dbReference type="RuleBase" id="RU004016"/>
    </source>
</evidence>
<dbReference type="Pfam" id="PF07943">
    <property type="entry name" value="PBP5_C"/>
    <property type="match status" value="1"/>
</dbReference>
<keyword evidence="7 17" id="KW-0732">Signal</keyword>
<evidence type="ECO:0000256" key="3">
    <source>
        <dbReference type="ARBA" id="ARBA00007164"/>
    </source>
</evidence>
<dbReference type="InterPro" id="IPR012907">
    <property type="entry name" value="Peptidase_S11_C"/>
</dbReference>
<evidence type="ECO:0000256" key="2">
    <source>
        <dbReference type="ARBA" id="ARBA00004752"/>
    </source>
</evidence>
<feature type="chain" id="PRO_5037145996" description="serine-type D-Ala-D-Ala carboxypeptidase" evidence="17">
    <location>
        <begin position="25"/>
        <end position="428"/>
    </location>
</feature>
<evidence type="ECO:0000256" key="5">
    <source>
        <dbReference type="ARBA" id="ARBA00022645"/>
    </source>
</evidence>
<dbReference type="PANTHER" id="PTHR21581">
    <property type="entry name" value="D-ALANYL-D-ALANINE CARBOXYPEPTIDASE"/>
    <property type="match status" value="1"/>
</dbReference>
<evidence type="ECO:0000256" key="8">
    <source>
        <dbReference type="ARBA" id="ARBA00022801"/>
    </source>
</evidence>
<dbReference type="EMBL" id="JACBNQ010000007">
    <property type="protein sequence ID" value="NYB74032.1"/>
    <property type="molecule type" value="Genomic_DNA"/>
</dbReference>
<dbReference type="GO" id="GO:0006508">
    <property type="term" value="P:proteolysis"/>
    <property type="evidence" value="ECO:0007669"/>
    <property type="project" value="UniProtKB-KW"/>
</dbReference>
<evidence type="ECO:0000256" key="17">
    <source>
        <dbReference type="SAM" id="SignalP"/>
    </source>
</evidence>
<keyword evidence="8" id="KW-0378">Hydrolase</keyword>
<dbReference type="InterPro" id="IPR018044">
    <property type="entry name" value="Peptidase_S11"/>
</dbReference>
<dbReference type="GO" id="GO:0008360">
    <property type="term" value="P:regulation of cell shape"/>
    <property type="evidence" value="ECO:0007669"/>
    <property type="project" value="UniProtKB-KW"/>
</dbReference>
<dbReference type="InterPro" id="IPR037167">
    <property type="entry name" value="Peptidase_S11_C_sf"/>
</dbReference>
<comment type="function">
    <text evidence="1">Removes C-terminal D-alanyl residues from sugar-peptide cell wall precursors.</text>
</comment>
<comment type="caution">
    <text evidence="19">The sequence shown here is derived from an EMBL/GenBank/DDBJ whole genome shotgun (WGS) entry which is preliminary data.</text>
</comment>
<comment type="catalytic activity">
    <reaction evidence="12">
        <text>Preferential cleavage: (Ac)2-L-Lys-D-Ala-|-D-Ala. Also transpeptidation of peptidyl-alanyl moieties that are N-acyl substituents of D-alanine.</text>
        <dbReference type="EC" id="3.4.16.4"/>
    </reaction>
</comment>
<feature type="active site" description="Proton acceptor" evidence="13">
    <location>
        <position position="60"/>
    </location>
</feature>
<keyword evidence="20" id="KW-1185">Reference proteome</keyword>
<keyword evidence="5 19" id="KW-0121">Carboxypeptidase</keyword>
<evidence type="ECO:0000256" key="11">
    <source>
        <dbReference type="ARBA" id="ARBA00023316"/>
    </source>
</evidence>
<dbReference type="RefSeq" id="WP_179237727.1">
    <property type="nucleotide sequence ID" value="NZ_JACBNQ010000007.1"/>
</dbReference>
<evidence type="ECO:0000256" key="10">
    <source>
        <dbReference type="ARBA" id="ARBA00022984"/>
    </source>
</evidence>
<keyword evidence="10" id="KW-0573">Peptidoglycan synthesis</keyword>
<dbReference type="Gene3D" id="2.60.410.10">
    <property type="entry name" value="D-Ala-D-Ala carboxypeptidase, C-terminal domain"/>
    <property type="match status" value="1"/>
</dbReference>
<keyword evidence="9" id="KW-0133">Cell shape</keyword>
<dbReference type="Proteomes" id="UP000611629">
    <property type="component" value="Unassembled WGS sequence"/>
</dbReference>
<dbReference type="PANTHER" id="PTHR21581:SF33">
    <property type="entry name" value="D-ALANYL-D-ALANINE CARBOXYPEPTIDASE DACB"/>
    <property type="match status" value="1"/>
</dbReference>